<gene>
    <name evidence="2" type="ORF">ET475_11630</name>
</gene>
<dbReference type="OrthoDB" id="2594539at2"/>
<evidence type="ECO:0000313" key="2">
    <source>
        <dbReference type="EMBL" id="QAY60576.1"/>
    </source>
</evidence>
<sequence>MAAEEEEEEKTPRELAEEIRPITFLSRAALIDEGIRARHIAHLVANGELIRLRNGRYVKTGMSVDLVRAGRLGARLDCISLLRAIGIFVHTHDRLHVQVEHGSTRLPAPDESVVRHWRRSSRDRGHLTADVVEALAQSFRCQSLREAIATLDSAWHHGVVDEEKVKRVFDLLPRRYRRLRALLDRRAESGPESLMRLMLRGLGCHVDVQVEIRGVGRVDFVVDGWLIVECDSKKYHEGWDNEKRDRRRDFAAAAQGYVTIRPIAEDILYNPEKVLAMLKQVLAHPPYRIDVQNSAMRGGVGRGGWEMW</sequence>
<feature type="domain" description="DUF559" evidence="1">
    <location>
        <begin position="218"/>
        <end position="282"/>
    </location>
</feature>
<accession>A0A4P6EFI9</accession>
<dbReference type="Gene3D" id="3.40.960.10">
    <property type="entry name" value="VSR Endonuclease"/>
    <property type="match status" value="1"/>
</dbReference>
<protein>
    <submittedName>
        <fullName evidence="2">DUF559 domain-containing protein</fullName>
    </submittedName>
</protein>
<organism evidence="2 3">
    <name type="scientific">Microbacterium protaetiae</name>
    <dbReference type="NCBI Taxonomy" id="2509458"/>
    <lineage>
        <taxon>Bacteria</taxon>
        <taxon>Bacillati</taxon>
        <taxon>Actinomycetota</taxon>
        <taxon>Actinomycetes</taxon>
        <taxon>Micrococcales</taxon>
        <taxon>Microbacteriaceae</taxon>
        <taxon>Microbacterium</taxon>
    </lineage>
</organism>
<dbReference type="AlphaFoldDB" id="A0A4P6EFI9"/>
<dbReference type="EMBL" id="CP035494">
    <property type="protein sequence ID" value="QAY60576.1"/>
    <property type="molecule type" value="Genomic_DNA"/>
</dbReference>
<dbReference type="InterPro" id="IPR011335">
    <property type="entry name" value="Restrct_endonuc-II-like"/>
</dbReference>
<dbReference type="RefSeq" id="WP_129390260.1">
    <property type="nucleotide sequence ID" value="NZ_CP035494.1"/>
</dbReference>
<reference evidence="2 3" key="1">
    <citation type="submission" date="2019-01" db="EMBL/GenBank/DDBJ databases">
        <title>Genome sequencing of strain DFW100M-13.</title>
        <authorList>
            <person name="Heo J."/>
            <person name="Kim S.-J."/>
            <person name="Kim J.-S."/>
            <person name="Hong S.-B."/>
            <person name="Kwon S.-W."/>
        </authorList>
    </citation>
    <scope>NUCLEOTIDE SEQUENCE [LARGE SCALE GENOMIC DNA]</scope>
    <source>
        <strain evidence="2 3">DFW100M-13</strain>
    </source>
</reference>
<proteinExistence type="predicted"/>
<keyword evidence="3" id="KW-1185">Reference proteome</keyword>
<name>A0A4P6EFI9_9MICO</name>
<dbReference type="Proteomes" id="UP000293995">
    <property type="component" value="Chromosome"/>
</dbReference>
<dbReference type="Pfam" id="PF04480">
    <property type="entry name" value="DUF559"/>
    <property type="match status" value="1"/>
</dbReference>
<dbReference type="InterPro" id="IPR007569">
    <property type="entry name" value="DUF559"/>
</dbReference>
<dbReference type="KEGG" id="mprt:ET475_11630"/>
<evidence type="ECO:0000313" key="3">
    <source>
        <dbReference type="Proteomes" id="UP000293995"/>
    </source>
</evidence>
<dbReference type="SUPFAM" id="SSF52980">
    <property type="entry name" value="Restriction endonuclease-like"/>
    <property type="match status" value="1"/>
</dbReference>
<evidence type="ECO:0000259" key="1">
    <source>
        <dbReference type="Pfam" id="PF04480"/>
    </source>
</evidence>